<dbReference type="EMBL" id="GG663749">
    <property type="protein sequence ID" value="EEH51945.1"/>
    <property type="molecule type" value="Genomic_DNA"/>
</dbReference>
<accession>C1N6L7</accession>
<evidence type="ECO:0000256" key="1">
    <source>
        <dbReference type="SAM" id="Phobius"/>
    </source>
</evidence>
<gene>
    <name evidence="2" type="ORF">MICPUCDRAFT_53357</name>
</gene>
<organism evidence="3">
    <name type="scientific">Micromonas pusilla (strain CCMP1545)</name>
    <name type="common">Picoplanktonic green alga</name>
    <dbReference type="NCBI Taxonomy" id="564608"/>
    <lineage>
        <taxon>Eukaryota</taxon>
        <taxon>Viridiplantae</taxon>
        <taxon>Chlorophyta</taxon>
        <taxon>Mamiellophyceae</taxon>
        <taxon>Mamiellales</taxon>
        <taxon>Mamiellaceae</taxon>
        <taxon>Micromonas</taxon>
    </lineage>
</organism>
<dbReference type="KEGG" id="mpp:MICPUCDRAFT_53357"/>
<evidence type="ECO:0000313" key="2">
    <source>
        <dbReference type="EMBL" id="EEH51945.1"/>
    </source>
</evidence>
<reference evidence="2 3" key="1">
    <citation type="journal article" date="2009" name="Science">
        <title>Green evolution and dynamic adaptations revealed by genomes of the marine picoeukaryotes Micromonas.</title>
        <authorList>
            <person name="Worden A.Z."/>
            <person name="Lee J.H."/>
            <person name="Mock T."/>
            <person name="Rouze P."/>
            <person name="Simmons M.P."/>
            <person name="Aerts A.L."/>
            <person name="Allen A.E."/>
            <person name="Cuvelier M.L."/>
            <person name="Derelle E."/>
            <person name="Everett M.V."/>
            <person name="Foulon E."/>
            <person name="Grimwood J."/>
            <person name="Gundlach H."/>
            <person name="Henrissat B."/>
            <person name="Napoli C."/>
            <person name="McDonald S.M."/>
            <person name="Parker M.S."/>
            <person name="Rombauts S."/>
            <person name="Salamov A."/>
            <person name="Von Dassow P."/>
            <person name="Badger J.H."/>
            <person name="Coutinho P.M."/>
            <person name="Demir E."/>
            <person name="Dubchak I."/>
            <person name="Gentemann C."/>
            <person name="Eikrem W."/>
            <person name="Gready J.E."/>
            <person name="John U."/>
            <person name="Lanier W."/>
            <person name="Lindquist E.A."/>
            <person name="Lucas S."/>
            <person name="Mayer K.F."/>
            <person name="Moreau H."/>
            <person name="Not F."/>
            <person name="Otillar R."/>
            <person name="Panaud O."/>
            <person name="Pangilinan J."/>
            <person name="Paulsen I."/>
            <person name="Piegu B."/>
            <person name="Poliakov A."/>
            <person name="Robbens S."/>
            <person name="Schmutz J."/>
            <person name="Toulza E."/>
            <person name="Wyss T."/>
            <person name="Zelensky A."/>
            <person name="Zhou K."/>
            <person name="Armbrust E.V."/>
            <person name="Bhattacharya D."/>
            <person name="Goodenough U.W."/>
            <person name="Van de Peer Y."/>
            <person name="Grigoriev I.V."/>
        </authorList>
    </citation>
    <scope>NUCLEOTIDE SEQUENCE [LARGE SCALE GENOMIC DNA]</scope>
    <source>
        <strain evidence="2 3">CCMP1545</strain>
    </source>
</reference>
<sequence length="191" mass="20800">MARHRGASPAASGRSRTSIVFLPPAFFDLAAERPPPSIPPFLPSLHQKTLRDLLLPVVIVFALIVLEVIIGEESLPAVPKLPAVDTACDPHPPGANVSRGAVCWYYPVRATHEHVVGYAPNNYASINALMADVLPRVADSAPRLHAEWTGELTMRGFETESALVEFYKTQARSISSHWFPYDLVGVVNADP</sequence>
<keyword evidence="1" id="KW-0472">Membrane</keyword>
<protein>
    <submittedName>
        <fullName evidence="2">Predicted protein</fullName>
    </submittedName>
</protein>
<proteinExistence type="predicted"/>
<dbReference type="AlphaFoldDB" id="C1N6L7"/>
<keyword evidence="3" id="KW-1185">Reference proteome</keyword>
<keyword evidence="1" id="KW-1133">Transmembrane helix</keyword>
<dbReference type="GeneID" id="9689013"/>
<evidence type="ECO:0000313" key="3">
    <source>
        <dbReference type="Proteomes" id="UP000001876"/>
    </source>
</evidence>
<dbReference type="Proteomes" id="UP000001876">
    <property type="component" value="Unassembled WGS sequence"/>
</dbReference>
<feature type="transmembrane region" description="Helical" evidence="1">
    <location>
        <begin position="53"/>
        <end position="71"/>
    </location>
</feature>
<dbReference type="RefSeq" id="XP_003063572.1">
    <property type="nucleotide sequence ID" value="XM_003063526.1"/>
</dbReference>
<name>C1N6L7_MICPC</name>
<keyword evidence="1" id="KW-0812">Transmembrane</keyword>